<dbReference type="WBParaSite" id="ES5_v2.g20655.t1">
    <property type="protein sequence ID" value="ES5_v2.g20655.t1"/>
    <property type="gene ID" value="ES5_v2.g20655"/>
</dbReference>
<accession>A0AC34FTR6</accession>
<protein>
    <submittedName>
        <fullName evidence="2">Uncharacterized protein</fullName>
    </submittedName>
</protein>
<sequence>MFKNTEYVIASMDSGMGKYLVNYINSRNPNLQFEAIKAISKAASYNSQYAEEFVDEGAVPILIKLLHSKNSKIVIESLRAIGSIVFTNPELREKFLEFGLAEHLVEFVDPATSKEVLSEVSQLIMALTVEKEEHPLPKSTVKTLLPVFRDLLHDPNPKIVDHITWALFYLTEGRNKQYNIKFKKGIIEDLFKLIIDGNDSVLTGAVGILSNIINGTNDQTKMALNNGLLKLFPELLMDENDPVKDNLLTVVKDTLFILVKLFAVSDEQAKSIFDTGIMPLIIYHLARGSKEERHEAAWVVSAAASFGNKTHISKMVDSNIVIPLCKALIEAQNTSTVLVEIILRGFSEILEKSKANQIEEIYQDLEKCDGIESISYLGEHGNDMITYLADKILKTFCSAETEAVCKTSAS</sequence>
<name>A0AC34FTR6_9BILA</name>
<evidence type="ECO:0000313" key="1">
    <source>
        <dbReference type="Proteomes" id="UP000887579"/>
    </source>
</evidence>
<reference evidence="2" key="1">
    <citation type="submission" date="2022-11" db="UniProtKB">
        <authorList>
            <consortium name="WormBaseParasite"/>
        </authorList>
    </citation>
    <scope>IDENTIFICATION</scope>
</reference>
<proteinExistence type="predicted"/>
<organism evidence="1 2">
    <name type="scientific">Panagrolaimus sp. ES5</name>
    <dbReference type="NCBI Taxonomy" id="591445"/>
    <lineage>
        <taxon>Eukaryota</taxon>
        <taxon>Metazoa</taxon>
        <taxon>Ecdysozoa</taxon>
        <taxon>Nematoda</taxon>
        <taxon>Chromadorea</taxon>
        <taxon>Rhabditida</taxon>
        <taxon>Tylenchina</taxon>
        <taxon>Panagrolaimomorpha</taxon>
        <taxon>Panagrolaimoidea</taxon>
        <taxon>Panagrolaimidae</taxon>
        <taxon>Panagrolaimus</taxon>
    </lineage>
</organism>
<dbReference type="Proteomes" id="UP000887579">
    <property type="component" value="Unplaced"/>
</dbReference>
<evidence type="ECO:0000313" key="2">
    <source>
        <dbReference type="WBParaSite" id="ES5_v2.g20655.t1"/>
    </source>
</evidence>